<reference evidence="2" key="1">
    <citation type="journal article" date="2022" name="bioRxiv">
        <title>Sequencing and chromosome-scale assembly of the giantPleurodeles waltlgenome.</title>
        <authorList>
            <person name="Brown T."/>
            <person name="Elewa A."/>
            <person name="Iarovenko S."/>
            <person name="Subramanian E."/>
            <person name="Araus A.J."/>
            <person name="Petzold A."/>
            <person name="Susuki M."/>
            <person name="Suzuki K.-i.T."/>
            <person name="Hayashi T."/>
            <person name="Toyoda A."/>
            <person name="Oliveira C."/>
            <person name="Osipova E."/>
            <person name="Leigh N.D."/>
            <person name="Simon A."/>
            <person name="Yun M.H."/>
        </authorList>
    </citation>
    <scope>NUCLEOTIDE SEQUENCE</scope>
    <source>
        <strain evidence="2">20211129_DDA</strain>
        <tissue evidence="2">Liver</tissue>
    </source>
</reference>
<dbReference type="Proteomes" id="UP001066276">
    <property type="component" value="Chromosome 5"/>
</dbReference>
<evidence type="ECO:0000313" key="2">
    <source>
        <dbReference type="EMBL" id="KAJ1153245.1"/>
    </source>
</evidence>
<feature type="region of interest" description="Disordered" evidence="1">
    <location>
        <begin position="1"/>
        <end position="40"/>
    </location>
</feature>
<feature type="compositionally biased region" description="Basic and acidic residues" evidence="1">
    <location>
        <begin position="1"/>
        <end position="28"/>
    </location>
</feature>
<dbReference type="EMBL" id="JANPWB010000009">
    <property type="protein sequence ID" value="KAJ1153245.1"/>
    <property type="molecule type" value="Genomic_DNA"/>
</dbReference>
<evidence type="ECO:0000313" key="3">
    <source>
        <dbReference type="Proteomes" id="UP001066276"/>
    </source>
</evidence>
<name>A0AAV7RQY0_PLEWA</name>
<keyword evidence="3" id="KW-1185">Reference proteome</keyword>
<accession>A0AAV7RQY0</accession>
<organism evidence="2 3">
    <name type="scientific">Pleurodeles waltl</name>
    <name type="common">Iberian ribbed newt</name>
    <dbReference type="NCBI Taxonomy" id="8319"/>
    <lineage>
        <taxon>Eukaryota</taxon>
        <taxon>Metazoa</taxon>
        <taxon>Chordata</taxon>
        <taxon>Craniata</taxon>
        <taxon>Vertebrata</taxon>
        <taxon>Euteleostomi</taxon>
        <taxon>Amphibia</taxon>
        <taxon>Batrachia</taxon>
        <taxon>Caudata</taxon>
        <taxon>Salamandroidea</taxon>
        <taxon>Salamandridae</taxon>
        <taxon>Pleurodelinae</taxon>
        <taxon>Pleurodeles</taxon>
    </lineage>
</organism>
<dbReference type="AlphaFoldDB" id="A0AAV7RQY0"/>
<comment type="caution">
    <text evidence="2">The sequence shown here is derived from an EMBL/GenBank/DDBJ whole genome shotgun (WGS) entry which is preliminary data.</text>
</comment>
<protein>
    <submittedName>
        <fullName evidence="2">Uncharacterized protein</fullName>
    </submittedName>
</protein>
<evidence type="ECO:0000256" key="1">
    <source>
        <dbReference type="SAM" id="MobiDB-lite"/>
    </source>
</evidence>
<gene>
    <name evidence="2" type="ORF">NDU88_006006</name>
</gene>
<sequence length="130" mass="14459">MGKTDKAQAKLHFESSENPKPRGGHTDEVGVASEGLESDTEPELKHILTKMQQSLATIDCKIDSLSFRMDRMSEGLDKQAERINAAEHRISMVEGYHNTVALAQSKMDKTVAVLQARVKDLEARSHRSNI</sequence>
<proteinExistence type="predicted"/>